<evidence type="ECO:0000313" key="4">
    <source>
        <dbReference type="EMBL" id="BCE52001.1"/>
    </source>
</evidence>
<dbReference type="EMBL" id="AP023093">
    <property type="protein sequence ID" value="BCE43156.1"/>
    <property type="molecule type" value="Genomic_DNA"/>
</dbReference>
<reference evidence="2" key="2">
    <citation type="submission" date="2020-05" db="EMBL/GenBank/DDBJ databases">
        <title>Complete genome sequence of Bradyrhizobium diazoefficiens XF2 isolated from soybean nodule.</title>
        <authorList>
            <person name="Noda R."/>
            <person name="Kakizaki K."/>
            <person name="Minamisawa K."/>
        </authorList>
    </citation>
    <scope>NUCLEOTIDE SEQUENCE</scope>
    <source>
        <strain evidence="2">XF2</strain>
    </source>
</reference>
<dbReference type="EMBL" id="AP023098">
    <property type="protein sequence ID" value="BCE86704.1"/>
    <property type="molecule type" value="Genomic_DNA"/>
</dbReference>
<dbReference type="AlphaFoldDB" id="A0A809ZRR8"/>
<evidence type="ECO:0000313" key="5">
    <source>
        <dbReference type="EMBL" id="BCE60734.1"/>
    </source>
</evidence>
<dbReference type="EMBL" id="AP023094">
    <property type="protein sequence ID" value="BCE52001.1"/>
    <property type="molecule type" value="Genomic_DNA"/>
</dbReference>
<evidence type="ECO:0000313" key="2">
    <source>
        <dbReference type="EMBL" id="BCE34492.1"/>
    </source>
</evidence>
<accession>A0A809ZRR8</accession>
<proteinExistence type="predicted"/>
<reference evidence="1" key="1">
    <citation type="submission" date="2020-05" db="EMBL/GenBank/DDBJ databases">
        <title>Complete genome sequence of Bradyrhizobium diazoefficiens XF1 isolated from soybean nodule.</title>
        <authorList>
            <person name="Noda R."/>
            <person name="Kakizaki K."/>
            <person name="Minamisawa K."/>
        </authorList>
    </citation>
    <scope>NUCLEOTIDE SEQUENCE</scope>
    <source>
        <strain evidence="1">XF1</strain>
    </source>
</reference>
<reference evidence="4" key="4">
    <citation type="submission" date="2020-05" db="EMBL/GenBank/DDBJ databases">
        <title>Complete genome sequence of Bradyrhizobium diazoefficiens XF4 isolated from soybean nodule.</title>
        <authorList>
            <person name="Noda R."/>
            <person name="Kakizaki K."/>
            <person name="Minamisawa K."/>
        </authorList>
    </citation>
    <scope>NUCLEOTIDE SEQUENCE</scope>
    <source>
        <strain evidence="4">XF4</strain>
    </source>
</reference>
<evidence type="ECO:0000313" key="3">
    <source>
        <dbReference type="EMBL" id="BCE43156.1"/>
    </source>
</evidence>
<evidence type="ECO:0000313" key="7">
    <source>
        <dbReference type="EMBL" id="BCE86704.1"/>
    </source>
</evidence>
<name>A0A809ZRR8_9BRAD</name>
<reference evidence="7" key="7">
    <citation type="submission" date="2020-05" db="EMBL/GenBank/DDBJ databases">
        <title>Complete genome sequence of Bradyrhizobium diazoefficiens XF9 isolated from soybean nodule.</title>
        <authorList>
            <person name="Noda R."/>
            <person name="Kakizaki K."/>
            <person name="Minamisawa K."/>
        </authorList>
    </citation>
    <scope>NUCLEOTIDE SEQUENCE</scope>
    <source>
        <strain evidence="7">XF9</strain>
    </source>
</reference>
<dbReference type="EMBL" id="AP023096">
    <property type="protein sequence ID" value="BCE69418.1"/>
    <property type="molecule type" value="Genomic_DNA"/>
</dbReference>
<gene>
    <name evidence="1" type="ORF">XF1B_84230</name>
    <name evidence="2" type="ORF">XF2B_82610</name>
    <name evidence="3" type="ORF">XF3B_81870</name>
    <name evidence="4" type="ORF">XF4B_83500</name>
    <name evidence="5" type="ORF">XF5B_82460</name>
    <name evidence="6" type="ORF">XF6B_82170</name>
    <name evidence="7" type="ORF">XF9B_81250</name>
</gene>
<organism evidence="4">
    <name type="scientific">Bradyrhizobium diazoefficiens</name>
    <dbReference type="NCBI Taxonomy" id="1355477"/>
    <lineage>
        <taxon>Bacteria</taxon>
        <taxon>Pseudomonadati</taxon>
        <taxon>Pseudomonadota</taxon>
        <taxon>Alphaproteobacteria</taxon>
        <taxon>Hyphomicrobiales</taxon>
        <taxon>Nitrobacteraceae</taxon>
        <taxon>Bradyrhizobium</taxon>
    </lineage>
</organism>
<evidence type="ECO:0000313" key="6">
    <source>
        <dbReference type="EMBL" id="BCE69418.1"/>
    </source>
</evidence>
<sequence length="54" mass="5290">MLPTIAIMLGIASRSSIGRIGAVSRLAMGEATGARGGAASMGASIVMSTVRNIG</sequence>
<reference evidence="6" key="6">
    <citation type="submission" date="2020-05" db="EMBL/GenBank/DDBJ databases">
        <title>Complete genome sequence of Bradyrhizobium diazoefficiens XF6 isolated from soybean nodule.</title>
        <authorList>
            <person name="Noda R."/>
            <person name="Kakizaki K."/>
            <person name="Minamisawa K."/>
        </authorList>
    </citation>
    <scope>NUCLEOTIDE SEQUENCE</scope>
    <source>
        <strain evidence="6">XF6</strain>
    </source>
</reference>
<dbReference type="EMBL" id="AP023095">
    <property type="protein sequence ID" value="BCE60734.1"/>
    <property type="molecule type" value="Genomic_DNA"/>
</dbReference>
<evidence type="ECO:0000313" key="1">
    <source>
        <dbReference type="EMBL" id="BCE25742.1"/>
    </source>
</evidence>
<dbReference type="EMBL" id="AP023092">
    <property type="protein sequence ID" value="BCE34492.1"/>
    <property type="molecule type" value="Genomic_DNA"/>
</dbReference>
<reference evidence="5" key="5">
    <citation type="submission" date="2020-05" db="EMBL/GenBank/DDBJ databases">
        <title>Complete genome sequence of Bradyrhizobium diazoefficiens XF5 isolated from soybean nodule.</title>
        <authorList>
            <person name="Noda R."/>
            <person name="Kakizaki K."/>
            <person name="Minamisawa K."/>
        </authorList>
    </citation>
    <scope>NUCLEOTIDE SEQUENCE</scope>
    <source>
        <strain evidence="5">XF5</strain>
    </source>
</reference>
<reference evidence="3" key="3">
    <citation type="submission" date="2020-05" db="EMBL/GenBank/DDBJ databases">
        <title>Complete genome sequence of Bradyrhizobium diazoefficiens XF3 isolated from soybean nodule.</title>
        <authorList>
            <person name="Noda R."/>
            <person name="Kakizaki K."/>
            <person name="Minamisawa K."/>
        </authorList>
    </citation>
    <scope>NUCLEOTIDE SEQUENCE</scope>
    <source>
        <strain evidence="3">XF3</strain>
    </source>
</reference>
<protein>
    <submittedName>
        <fullName evidence="4">Uncharacterized protein</fullName>
    </submittedName>
</protein>
<dbReference type="EMBL" id="AP023091">
    <property type="protein sequence ID" value="BCE25742.1"/>
    <property type="molecule type" value="Genomic_DNA"/>
</dbReference>